<evidence type="ECO:0000313" key="2">
    <source>
        <dbReference type="Proteomes" id="UP000011910"/>
    </source>
</evidence>
<protein>
    <submittedName>
        <fullName evidence="1">Uncharacterized protein</fullName>
    </submittedName>
</protein>
<dbReference type="AlphaFoldDB" id="M7NS75"/>
<reference evidence="1 2" key="1">
    <citation type="journal article" date="2013" name="Genome Announc.">
        <title>Draft Genome Sequence of Cesiribacter andamanensis Strain AMV16T, Isolated from a Soil Sample from a Mud Volcano in the Andaman Islands, India.</title>
        <authorList>
            <person name="Shivaji S."/>
            <person name="Ara S."/>
            <person name="Begum Z."/>
            <person name="Srinivas T.N."/>
            <person name="Singh A."/>
            <person name="Kumar Pinnaka A."/>
        </authorList>
    </citation>
    <scope>NUCLEOTIDE SEQUENCE [LARGE SCALE GENOMIC DNA]</scope>
    <source>
        <strain evidence="1 2">AMV16</strain>
    </source>
</reference>
<comment type="caution">
    <text evidence="1">The sequence shown here is derived from an EMBL/GenBank/DDBJ whole genome shotgun (WGS) entry which is preliminary data.</text>
</comment>
<sequence>MQVQQKGKKGSAKLRVIRQNYSPALIKKIPALIAKELKHIGIPPPLGPLQAFDLSAAQLLDGTCKVYIIRIYAGRPLHLVGRGTEQPAELRLKYIERTGNAHYRDDQA</sequence>
<evidence type="ECO:0000313" key="1">
    <source>
        <dbReference type="EMBL" id="EMR01309.1"/>
    </source>
</evidence>
<name>M7NS75_9BACT</name>
<keyword evidence="2" id="KW-1185">Reference proteome</keyword>
<accession>M7NS75</accession>
<dbReference type="Proteomes" id="UP000011910">
    <property type="component" value="Unassembled WGS sequence"/>
</dbReference>
<dbReference type="EMBL" id="AODQ01000126">
    <property type="protein sequence ID" value="EMR01309.1"/>
    <property type="molecule type" value="Genomic_DNA"/>
</dbReference>
<proteinExistence type="predicted"/>
<gene>
    <name evidence="1" type="ORF">ADICEAN_03557</name>
</gene>
<organism evidence="1 2">
    <name type="scientific">Cesiribacter andamanensis AMV16</name>
    <dbReference type="NCBI Taxonomy" id="1279009"/>
    <lineage>
        <taxon>Bacteria</taxon>
        <taxon>Pseudomonadati</taxon>
        <taxon>Bacteroidota</taxon>
        <taxon>Cytophagia</taxon>
        <taxon>Cytophagales</taxon>
        <taxon>Cesiribacteraceae</taxon>
        <taxon>Cesiribacter</taxon>
    </lineage>
</organism>